<feature type="transmembrane region" description="Helical" evidence="1">
    <location>
        <begin position="216"/>
        <end position="237"/>
    </location>
</feature>
<keyword evidence="1" id="KW-0472">Membrane</keyword>
<keyword evidence="1" id="KW-0812">Transmembrane</keyword>
<reference evidence="2" key="1">
    <citation type="submission" date="2024-07" db="EMBL/GenBank/DDBJ databases">
        <title>Complete genome sequence of Verrucomicrobiaceae bacterium NT6N.</title>
        <authorList>
            <person name="Huang C."/>
            <person name="Takami H."/>
            <person name="Hamasaki K."/>
        </authorList>
    </citation>
    <scope>NUCLEOTIDE SEQUENCE</scope>
    <source>
        <strain evidence="2">NT6N</strain>
    </source>
</reference>
<accession>A0AAT9FIB5</accession>
<proteinExistence type="predicted"/>
<dbReference type="KEGG" id="osu:NT6N_07250"/>
<evidence type="ECO:0000313" key="2">
    <source>
        <dbReference type="EMBL" id="BDS05685.1"/>
    </source>
</evidence>
<organism evidence="2">
    <name type="scientific">Oceaniferula spumae</name>
    <dbReference type="NCBI Taxonomy" id="2979115"/>
    <lineage>
        <taxon>Bacteria</taxon>
        <taxon>Pseudomonadati</taxon>
        <taxon>Verrucomicrobiota</taxon>
        <taxon>Verrucomicrobiia</taxon>
        <taxon>Verrucomicrobiales</taxon>
        <taxon>Verrucomicrobiaceae</taxon>
        <taxon>Oceaniferula</taxon>
    </lineage>
</organism>
<gene>
    <name evidence="2" type="ORF">NT6N_07250</name>
</gene>
<protein>
    <submittedName>
        <fullName evidence="2">Uncharacterized protein</fullName>
    </submittedName>
</protein>
<dbReference type="EMBL" id="AP026866">
    <property type="protein sequence ID" value="BDS05685.1"/>
    <property type="molecule type" value="Genomic_DNA"/>
</dbReference>
<name>A0AAT9FIB5_9BACT</name>
<evidence type="ECO:0000256" key="1">
    <source>
        <dbReference type="SAM" id="Phobius"/>
    </source>
</evidence>
<dbReference type="AlphaFoldDB" id="A0AAT9FIB5"/>
<sequence>MGFPVREALAVPFKVQTEDVSMYDDLAAMHLEKIGVRPDLGAGRLTDVFPAGREDGQSTLLNVVLAAPEEGTMPSSAPNMFDISPRFFPLPGNAVTLWRELGRWVFAVSSGGHLTYFQSLPGSSLGADAVRDIRLALSQLSIQGVSLEMENATVWTTGTSSDPSDEVIQALGKSLNAEIIAEPKPHPILPATLSRLVPADVRAEQKLKAERQQRNLMIAAALLVYLGIIGYLGFGYYKLDKKLAKQEKELQQINLAHGDVGLFYTDWNDLSPLVDNRHWPLTALHRSAEIIPPNQSQSLRFKVFEANSERVYISGEATEIKHASAFGEKLKRNMSDYDWKPPVIGSDTKTNRWNFTFEGILKGSEIEQ</sequence>
<keyword evidence="1" id="KW-1133">Transmembrane helix</keyword>